<evidence type="ECO:0000313" key="6">
    <source>
        <dbReference type="Proteomes" id="UP000509597"/>
    </source>
</evidence>
<dbReference type="Pfam" id="PF01408">
    <property type="entry name" value="GFO_IDH_MocA"/>
    <property type="match status" value="1"/>
</dbReference>
<dbReference type="EMBL" id="CP058627">
    <property type="protein sequence ID" value="QLG89459.1"/>
    <property type="molecule type" value="Genomic_DNA"/>
</dbReference>
<evidence type="ECO:0000259" key="3">
    <source>
        <dbReference type="Pfam" id="PF01408"/>
    </source>
</evidence>
<accession>A0A7H9BLX8</accession>
<organism evidence="5 6">
    <name type="scientific">Chitinibacter bivalviorum</name>
    <dbReference type="NCBI Taxonomy" id="2739434"/>
    <lineage>
        <taxon>Bacteria</taxon>
        <taxon>Pseudomonadati</taxon>
        <taxon>Pseudomonadota</taxon>
        <taxon>Betaproteobacteria</taxon>
        <taxon>Neisseriales</taxon>
        <taxon>Chitinibacteraceae</taxon>
        <taxon>Chitinibacter</taxon>
    </lineage>
</organism>
<dbReference type="PANTHER" id="PTHR22604">
    <property type="entry name" value="OXIDOREDUCTASES"/>
    <property type="match status" value="1"/>
</dbReference>
<dbReference type="GO" id="GO:0016491">
    <property type="term" value="F:oxidoreductase activity"/>
    <property type="evidence" value="ECO:0007669"/>
    <property type="project" value="UniProtKB-KW"/>
</dbReference>
<dbReference type="Proteomes" id="UP000509597">
    <property type="component" value="Chromosome"/>
</dbReference>
<keyword evidence="6" id="KW-1185">Reference proteome</keyword>
<dbReference type="AlphaFoldDB" id="A0A7H9BLX8"/>
<gene>
    <name evidence="5" type="ORF">HQ393_15085</name>
</gene>
<sequence length="332" mass="34884">MRPIRFGIIGTGNIAQRFFAGLTHVPNATVSAVYSRGGAKARQFAAVHHIPTVFDEIDDLLASDIDAVYIATPHPSHAALSIAALQAGKAVLCEKPAAISLTELDAVIATAQATGRLYMEAMKPPFFPLYQLIRERIEAGAIGDVHFVRAGFANPSVPAGHAVLDPAQAGGGLLDIGIYSAFLAVDWLGAAGEIQTLGRIGASGVDTFASLNIQHERGISQLYCGLDIAGSGEALIGGSAGYVIIHDKWWNPAKATVVNALGEREELAIAPQGSGLNYETAHFCDLLRAGELESPMMSHAKTRAALAMTLHARDILVTKNVGLVSPLGRNPP</sequence>
<feature type="domain" description="GFO/IDH/MocA-like oxidoreductase" evidence="4">
    <location>
        <begin position="130"/>
        <end position="241"/>
    </location>
</feature>
<dbReference type="SUPFAM" id="SSF51735">
    <property type="entry name" value="NAD(P)-binding Rossmann-fold domains"/>
    <property type="match status" value="1"/>
</dbReference>
<reference evidence="5 6" key="1">
    <citation type="submission" date="2020-07" db="EMBL/GenBank/DDBJ databases">
        <title>Complete genome sequence of Chitinibacter sp. 2T18.</title>
        <authorList>
            <person name="Bae J.-W."/>
            <person name="Choi J.-W."/>
        </authorList>
    </citation>
    <scope>NUCLEOTIDE SEQUENCE [LARGE SCALE GENOMIC DNA]</scope>
    <source>
        <strain evidence="5 6">2T18</strain>
    </source>
</reference>
<evidence type="ECO:0000313" key="5">
    <source>
        <dbReference type="EMBL" id="QLG89459.1"/>
    </source>
</evidence>
<dbReference type="GO" id="GO:0000166">
    <property type="term" value="F:nucleotide binding"/>
    <property type="evidence" value="ECO:0007669"/>
    <property type="project" value="InterPro"/>
</dbReference>
<dbReference type="InterPro" id="IPR055170">
    <property type="entry name" value="GFO_IDH_MocA-like_dom"/>
</dbReference>
<evidence type="ECO:0000259" key="4">
    <source>
        <dbReference type="Pfam" id="PF22725"/>
    </source>
</evidence>
<feature type="domain" description="Gfo/Idh/MocA-like oxidoreductase N-terminal" evidence="3">
    <location>
        <begin position="4"/>
        <end position="120"/>
    </location>
</feature>
<evidence type="ECO:0000256" key="1">
    <source>
        <dbReference type="ARBA" id="ARBA00010928"/>
    </source>
</evidence>
<comment type="similarity">
    <text evidence="1">Belongs to the Gfo/Idh/MocA family.</text>
</comment>
<evidence type="ECO:0000256" key="2">
    <source>
        <dbReference type="ARBA" id="ARBA00023002"/>
    </source>
</evidence>
<dbReference type="Pfam" id="PF22725">
    <property type="entry name" value="GFO_IDH_MocA_C3"/>
    <property type="match status" value="1"/>
</dbReference>
<proteinExistence type="inferred from homology"/>
<dbReference type="Gene3D" id="3.30.360.10">
    <property type="entry name" value="Dihydrodipicolinate Reductase, domain 2"/>
    <property type="match status" value="1"/>
</dbReference>
<dbReference type="KEGG" id="chiz:HQ393_15085"/>
<protein>
    <submittedName>
        <fullName evidence="5">Gfo/Idh/MocA family oxidoreductase</fullName>
    </submittedName>
</protein>
<dbReference type="Gene3D" id="3.40.50.720">
    <property type="entry name" value="NAD(P)-binding Rossmann-like Domain"/>
    <property type="match status" value="1"/>
</dbReference>
<dbReference type="InterPro" id="IPR036291">
    <property type="entry name" value="NAD(P)-bd_dom_sf"/>
</dbReference>
<dbReference type="SUPFAM" id="SSF55347">
    <property type="entry name" value="Glyceraldehyde-3-phosphate dehydrogenase-like, C-terminal domain"/>
    <property type="match status" value="1"/>
</dbReference>
<keyword evidence="2" id="KW-0560">Oxidoreductase</keyword>
<dbReference type="InterPro" id="IPR000683">
    <property type="entry name" value="Gfo/Idh/MocA-like_OxRdtase_N"/>
</dbReference>
<name>A0A7H9BLX8_9NEIS</name>
<dbReference type="RefSeq" id="WP_179356101.1">
    <property type="nucleotide sequence ID" value="NZ_CP058627.1"/>
</dbReference>
<dbReference type="PANTHER" id="PTHR22604:SF105">
    <property type="entry name" value="TRANS-1,2-DIHYDROBENZENE-1,2-DIOL DEHYDROGENASE"/>
    <property type="match status" value="1"/>
</dbReference>
<dbReference type="InterPro" id="IPR050984">
    <property type="entry name" value="Gfo/Idh/MocA_domain"/>
</dbReference>